<reference evidence="1" key="1">
    <citation type="journal article" date="2015" name="Proc. Natl. Acad. Sci. U.S.A.">
        <title>Networks of energetic and metabolic interactions define dynamics in microbial communities.</title>
        <authorList>
            <person name="Embree M."/>
            <person name="Liu J.K."/>
            <person name="Al-Bassam M.M."/>
            <person name="Zengler K."/>
        </authorList>
    </citation>
    <scope>NUCLEOTIDE SEQUENCE</scope>
</reference>
<keyword evidence="1" id="KW-0456">Lyase</keyword>
<dbReference type="Pfam" id="PF01986">
    <property type="entry name" value="DUF123"/>
    <property type="match status" value="1"/>
</dbReference>
<dbReference type="AlphaFoldDB" id="A0A0W8F737"/>
<name>A0A0W8F737_9ZZZZ</name>
<proteinExistence type="predicted"/>
<keyword evidence="1" id="KW-0255">Endonuclease</keyword>
<keyword evidence="1" id="KW-0540">Nuclease</keyword>
<protein>
    <submittedName>
        <fullName evidence="1">Endonuclease iii</fullName>
        <ecNumber evidence="1">4.2.99.18</ecNumber>
    </submittedName>
</protein>
<keyword evidence="1" id="KW-0378">Hydrolase</keyword>
<dbReference type="PANTHER" id="PTHR37460:SF1">
    <property type="entry name" value="ENDONUCLEASE III"/>
    <property type="match status" value="1"/>
</dbReference>
<comment type="caution">
    <text evidence="1">The sequence shown here is derived from an EMBL/GenBank/DDBJ whole genome shotgun (WGS) entry which is preliminary data.</text>
</comment>
<evidence type="ECO:0000313" key="1">
    <source>
        <dbReference type="EMBL" id="KUG16685.1"/>
    </source>
</evidence>
<organism evidence="1">
    <name type="scientific">hydrocarbon metagenome</name>
    <dbReference type="NCBI Taxonomy" id="938273"/>
    <lineage>
        <taxon>unclassified sequences</taxon>
        <taxon>metagenomes</taxon>
        <taxon>ecological metagenomes</taxon>
    </lineage>
</organism>
<dbReference type="EC" id="4.2.99.18" evidence="1"/>
<dbReference type="CDD" id="cd10441">
    <property type="entry name" value="GIY-YIG_COG1833"/>
    <property type="match status" value="1"/>
</dbReference>
<gene>
    <name evidence="1" type="ORF">ASZ90_013655</name>
</gene>
<dbReference type="GO" id="GO:0140078">
    <property type="term" value="F:class I DNA-(apurinic or apyrimidinic site) endonuclease activity"/>
    <property type="evidence" value="ECO:0007669"/>
    <property type="project" value="UniProtKB-EC"/>
</dbReference>
<dbReference type="PANTHER" id="PTHR37460">
    <property type="entry name" value="ENDONUCLEASE III"/>
    <property type="match status" value="1"/>
</dbReference>
<dbReference type="InterPro" id="IPR002837">
    <property type="entry name" value="DUF123"/>
</dbReference>
<dbReference type="EMBL" id="LNQE01001484">
    <property type="protein sequence ID" value="KUG16685.1"/>
    <property type="molecule type" value="Genomic_DNA"/>
</dbReference>
<sequence>MRYGCDELGIYTIILSLEKAKQICIGALGEIDFAPGCYAYTGSARGPGGCKRVDRHIEILQGSRITRRWHIDYLLAQAGLVEVFITRTSRDLECSIAEMVGERLVPIKGFGSSDCRCISHLHYGRDLVSTMAAVSLAHSRAASMTLEPSRE</sequence>
<accession>A0A0W8F737</accession>